<keyword evidence="4 7" id="KW-1133">Transmembrane helix</keyword>
<feature type="domain" description="Tyrosine-protein kinase G-rich" evidence="9">
    <location>
        <begin position="317"/>
        <end position="391"/>
    </location>
</feature>
<organism evidence="10 11">
    <name type="scientific">Candidatus Schekmanbacteria bacterium RBG_16_38_11</name>
    <dbReference type="NCBI Taxonomy" id="1817880"/>
    <lineage>
        <taxon>Bacteria</taxon>
        <taxon>Candidatus Schekmaniibacteriota</taxon>
    </lineage>
</organism>
<evidence type="ECO:0000256" key="1">
    <source>
        <dbReference type="ARBA" id="ARBA00004651"/>
    </source>
</evidence>
<keyword evidence="2" id="KW-1003">Cell membrane</keyword>
<reference evidence="10 11" key="1">
    <citation type="journal article" date="2016" name="Nat. Commun.">
        <title>Thousands of microbial genomes shed light on interconnected biogeochemical processes in an aquifer system.</title>
        <authorList>
            <person name="Anantharaman K."/>
            <person name="Brown C.T."/>
            <person name="Hug L.A."/>
            <person name="Sharon I."/>
            <person name="Castelle C.J."/>
            <person name="Probst A.J."/>
            <person name="Thomas B.C."/>
            <person name="Singh A."/>
            <person name="Wilkins M.J."/>
            <person name="Karaoz U."/>
            <person name="Brodie E.L."/>
            <person name="Williams K.H."/>
            <person name="Hubbard S.S."/>
            <person name="Banfield J.F."/>
        </authorList>
    </citation>
    <scope>NUCLEOTIDE SEQUENCE [LARGE SCALE GENOMIC DNA]</scope>
</reference>
<dbReference type="AlphaFoldDB" id="A0A1F7RSV2"/>
<dbReference type="EMBL" id="MGDF01000161">
    <property type="protein sequence ID" value="OGL44084.1"/>
    <property type="molecule type" value="Genomic_DNA"/>
</dbReference>
<comment type="subcellular location">
    <subcellularLocation>
        <location evidence="1">Cell membrane</location>
        <topology evidence="1">Multi-pass membrane protein</topology>
    </subcellularLocation>
</comment>
<proteinExistence type="predicted"/>
<sequence length="407" mass="46348">MDREETKDSEEGINLINYLRILNKRKKSIFYLFLFSLISTAIISLFKTNIYRSEVTLMPIDPGKGLSSSMMSAAESFPFLSNLGARFGGSSSMKLSNILESRTLAENVTRSLNLDRIFFKKFWDNEKNKWRKNPPPSIEKVAKMLKGLVKVSLDNKKGLLTVSVMYKDPKLAAKIANEYLSALQKFINENTMTLAKKNRISLENQLKKTREDLLNTEELLATFQQKKQIVALDKQTESVIKTSGDLKGKLVAKKVELGMVRKFSTDSNPDVIKLKDEITELEKQVEMIDIGQNAGKPLKNGEKVFLPFTETANVGLNYIRLKREVITLEKVYELLSQQYELAKIEEAKDSIDFVIIDKAIPLKQKVKPKRILNVMVSGITSLFIGIFLAFILEYLENVKKGDRIKEE</sequence>
<evidence type="ECO:0008006" key="12">
    <source>
        <dbReference type="Google" id="ProtNLM"/>
    </source>
</evidence>
<keyword evidence="5 7" id="KW-0472">Membrane</keyword>
<feature type="domain" description="Polysaccharide chain length determinant N-terminal" evidence="8">
    <location>
        <begin position="12"/>
        <end position="111"/>
    </location>
</feature>
<keyword evidence="3 7" id="KW-0812">Transmembrane</keyword>
<dbReference type="PANTHER" id="PTHR32309">
    <property type="entry name" value="TYROSINE-PROTEIN KINASE"/>
    <property type="match status" value="1"/>
</dbReference>
<evidence type="ECO:0000256" key="3">
    <source>
        <dbReference type="ARBA" id="ARBA00022692"/>
    </source>
</evidence>
<keyword evidence="6" id="KW-0175">Coiled coil</keyword>
<evidence type="ECO:0000256" key="7">
    <source>
        <dbReference type="SAM" id="Phobius"/>
    </source>
</evidence>
<feature type="transmembrane region" description="Helical" evidence="7">
    <location>
        <begin position="29"/>
        <end position="46"/>
    </location>
</feature>
<dbReference type="Pfam" id="PF13807">
    <property type="entry name" value="GNVR"/>
    <property type="match status" value="1"/>
</dbReference>
<feature type="transmembrane region" description="Helical" evidence="7">
    <location>
        <begin position="371"/>
        <end position="392"/>
    </location>
</feature>
<protein>
    <recommendedName>
        <fullName evidence="12">Tyrosine kinase G-rich domain-containing protein</fullName>
    </recommendedName>
</protein>
<evidence type="ECO:0000256" key="6">
    <source>
        <dbReference type="SAM" id="Coils"/>
    </source>
</evidence>
<dbReference type="GO" id="GO:0005886">
    <property type="term" value="C:plasma membrane"/>
    <property type="evidence" value="ECO:0007669"/>
    <property type="project" value="UniProtKB-SubCell"/>
</dbReference>
<dbReference type="Proteomes" id="UP000178435">
    <property type="component" value="Unassembled WGS sequence"/>
</dbReference>
<dbReference type="InterPro" id="IPR003856">
    <property type="entry name" value="LPS_length_determ_N"/>
</dbReference>
<evidence type="ECO:0000259" key="9">
    <source>
        <dbReference type="Pfam" id="PF13807"/>
    </source>
</evidence>
<evidence type="ECO:0000313" key="10">
    <source>
        <dbReference type="EMBL" id="OGL44084.1"/>
    </source>
</evidence>
<evidence type="ECO:0000313" key="11">
    <source>
        <dbReference type="Proteomes" id="UP000178435"/>
    </source>
</evidence>
<dbReference type="Pfam" id="PF02706">
    <property type="entry name" value="Wzz"/>
    <property type="match status" value="1"/>
</dbReference>
<dbReference type="PANTHER" id="PTHR32309:SF13">
    <property type="entry name" value="FERRIC ENTEROBACTIN TRANSPORT PROTEIN FEPE"/>
    <property type="match status" value="1"/>
</dbReference>
<dbReference type="InterPro" id="IPR032807">
    <property type="entry name" value="GNVR"/>
</dbReference>
<name>A0A1F7RSV2_9BACT</name>
<dbReference type="InterPro" id="IPR050445">
    <property type="entry name" value="Bact_polysacc_biosynth/exp"/>
</dbReference>
<evidence type="ECO:0000256" key="2">
    <source>
        <dbReference type="ARBA" id="ARBA00022475"/>
    </source>
</evidence>
<evidence type="ECO:0000256" key="4">
    <source>
        <dbReference type="ARBA" id="ARBA00022989"/>
    </source>
</evidence>
<evidence type="ECO:0000256" key="5">
    <source>
        <dbReference type="ARBA" id="ARBA00023136"/>
    </source>
</evidence>
<accession>A0A1F7RSV2</accession>
<feature type="coiled-coil region" evidence="6">
    <location>
        <begin position="192"/>
        <end position="226"/>
    </location>
</feature>
<gene>
    <name evidence="10" type="ORF">A2149_00230</name>
</gene>
<evidence type="ECO:0000259" key="8">
    <source>
        <dbReference type="Pfam" id="PF02706"/>
    </source>
</evidence>
<comment type="caution">
    <text evidence="10">The sequence shown here is derived from an EMBL/GenBank/DDBJ whole genome shotgun (WGS) entry which is preliminary data.</text>
</comment>
<dbReference type="GO" id="GO:0004713">
    <property type="term" value="F:protein tyrosine kinase activity"/>
    <property type="evidence" value="ECO:0007669"/>
    <property type="project" value="TreeGrafter"/>
</dbReference>